<dbReference type="RefSeq" id="WP_087167908.1">
    <property type="nucleotide sequence ID" value="NZ_BSBO01000023.1"/>
</dbReference>
<accession>A0A9W6C9D4</accession>
<dbReference type="PANTHER" id="PTHR42939:SF3">
    <property type="entry name" value="ABC TRANSPORTER ATP-BINDING COMPONENT"/>
    <property type="match status" value="1"/>
</dbReference>
<dbReference type="InterPro" id="IPR027417">
    <property type="entry name" value="P-loop_NTPase"/>
</dbReference>
<dbReference type="PANTHER" id="PTHR42939">
    <property type="entry name" value="ABC TRANSPORTER ATP-BINDING PROTEIN ALBC-RELATED"/>
    <property type="match status" value="1"/>
</dbReference>
<keyword evidence="1" id="KW-0813">Transport</keyword>
<comment type="caution">
    <text evidence="5">The sequence shown here is derived from an EMBL/GenBank/DDBJ whole genome shotgun (WGS) entry which is preliminary data.</text>
</comment>
<dbReference type="Pfam" id="PF00005">
    <property type="entry name" value="ABC_tran"/>
    <property type="match status" value="1"/>
</dbReference>
<dbReference type="InterPro" id="IPR003439">
    <property type="entry name" value="ABC_transporter-like_ATP-bd"/>
</dbReference>
<organism evidence="5 6">
    <name type="scientific">Sellimonas catena</name>
    <dbReference type="NCBI Taxonomy" id="2994035"/>
    <lineage>
        <taxon>Bacteria</taxon>
        <taxon>Bacillati</taxon>
        <taxon>Bacillota</taxon>
        <taxon>Clostridia</taxon>
        <taxon>Lachnospirales</taxon>
        <taxon>Lachnospiraceae</taxon>
        <taxon>Sellimonas</taxon>
    </lineage>
</organism>
<evidence type="ECO:0000313" key="5">
    <source>
        <dbReference type="EMBL" id="GLG05087.1"/>
    </source>
</evidence>
<dbReference type="Proteomes" id="UP001145145">
    <property type="component" value="Unassembled WGS sequence"/>
</dbReference>
<dbReference type="GO" id="GO:0005524">
    <property type="term" value="F:ATP binding"/>
    <property type="evidence" value="ECO:0007669"/>
    <property type="project" value="UniProtKB-KW"/>
</dbReference>
<protein>
    <submittedName>
        <fullName evidence="5">ABC transporter</fullName>
    </submittedName>
</protein>
<name>A0A9W6C9D4_9FIRM</name>
<gene>
    <name evidence="5" type="ORF">Selli1_22610</name>
</gene>
<dbReference type="SUPFAM" id="SSF52540">
    <property type="entry name" value="P-loop containing nucleoside triphosphate hydrolases"/>
    <property type="match status" value="1"/>
</dbReference>
<evidence type="ECO:0000256" key="3">
    <source>
        <dbReference type="ARBA" id="ARBA00022840"/>
    </source>
</evidence>
<sequence>MLKVNKIEKNYKNFHLNCTMEVPAGCITGLIGENGAGKSTTFKAIENLIFLDGGSVELFGKPHDQLTAEEKQKIGVVLSGSTFSDVYMIKDVVKILEAVYPDFEKEKFLSLVERFRLPQDQKLKEFSTGMKAKLKLFIALCHNASLLILDEPTAGMDVVARDEVLTLLREYMEEDESRAILISSHISGDLEGLCDDIYMIHEGRIVLHEDTDRLLSSYGLLKMTEERFRTVDRSHLLKKKKESYGYSCLTDEIRYYMENYPDITAEKGSIDEIIMMTVKGEAV</sequence>
<dbReference type="PROSITE" id="PS50893">
    <property type="entry name" value="ABC_TRANSPORTER_2"/>
    <property type="match status" value="1"/>
</dbReference>
<dbReference type="CDD" id="cd03230">
    <property type="entry name" value="ABC_DR_subfamily_A"/>
    <property type="match status" value="1"/>
</dbReference>
<keyword evidence="3" id="KW-0067">ATP-binding</keyword>
<dbReference type="GO" id="GO:0016887">
    <property type="term" value="F:ATP hydrolysis activity"/>
    <property type="evidence" value="ECO:0007669"/>
    <property type="project" value="InterPro"/>
</dbReference>
<evidence type="ECO:0000256" key="2">
    <source>
        <dbReference type="ARBA" id="ARBA00022741"/>
    </source>
</evidence>
<dbReference type="AlphaFoldDB" id="A0A9W6C9D4"/>
<keyword evidence="2" id="KW-0547">Nucleotide-binding</keyword>
<reference evidence="5 6" key="1">
    <citation type="journal article" date="2023" name="Int. J. Syst. Evol. Microbiol.">
        <title>Sellimonas catena sp. nov., isolated from human faeces.</title>
        <authorList>
            <person name="Hisatomi A."/>
            <person name="Ohkuma M."/>
            <person name="Sakamoto M."/>
        </authorList>
    </citation>
    <scope>NUCLEOTIDE SEQUENCE [LARGE SCALE GENOMIC DNA]</scope>
    <source>
        <strain evidence="5 6">12EGH17</strain>
    </source>
</reference>
<dbReference type="EMBL" id="BSBO01000023">
    <property type="protein sequence ID" value="GLG05087.1"/>
    <property type="molecule type" value="Genomic_DNA"/>
</dbReference>
<proteinExistence type="predicted"/>
<evidence type="ECO:0000256" key="1">
    <source>
        <dbReference type="ARBA" id="ARBA00022448"/>
    </source>
</evidence>
<dbReference type="Gene3D" id="3.40.50.300">
    <property type="entry name" value="P-loop containing nucleotide triphosphate hydrolases"/>
    <property type="match status" value="1"/>
</dbReference>
<evidence type="ECO:0000313" key="6">
    <source>
        <dbReference type="Proteomes" id="UP001145145"/>
    </source>
</evidence>
<feature type="domain" description="ABC transporter" evidence="4">
    <location>
        <begin position="2"/>
        <end position="227"/>
    </location>
</feature>
<dbReference type="InterPro" id="IPR003593">
    <property type="entry name" value="AAA+_ATPase"/>
</dbReference>
<dbReference type="InterPro" id="IPR051782">
    <property type="entry name" value="ABC_Transporter_VariousFunc"/>
</dbReference>
<keyword evidence="6" id="KW-1185">Reference proteome</keyword>
<evidence type="ECO:0000259" key="4">
    <source>
        <dbReference type="PROSITE" id="PS50893"/>
    </source>
</evidence>
<dbReference type="SMART" id="SM00382">
    <property type="entry name" value="AAA"/>
    <property type="match status" value="1"/>
</dbReference>